<comment type="caution">
    <text evidence="1">The sequence shown here is derived from an EMBL/GenBank/DDBJ whole genome shotgun (WGS) entry which is preliminary data.</text>
</comment>
<name>A0AAV3PWR3_LITER</name>
<dbReference type="AlphaFoldDB" id="A0AAV3PWR3"/>
<sequence length="159" mass="18310">MRTRKGMGAQSSLLNGNDCEVPRLSYIGISKNTRNQIRRSRAARSRLLRKRGRTQRLKYSSKSAGHPLIWRRIADGKNQSCKQYTPCGCVENSAPVSKMELVVRSIVARSEKLLRHCNLKFVEGEVFHQPLGRAFLDEFRLSLAYKRENKNINLQSYEK</sequence>
<keyword evidence="2" id="KW-1185">Reference proteome</keyword>
<proteinExistence type="predicted"/>
<evidence type="ECO:0000313" key="2">
    <source>
        <dbReference type="Proteomes" id="UP001454036"/>
    </source>
</evidence>
<gene>
    <name evidence="1" type="ORF">LIER_13360</name>
</gene>
<reference evidence="1 2" key="1">
    <citation type="submission" date="2024-01" db="EMBL/GenBank/DDBJ databases">
        <title>The complete chloroplast genome sequence of Lithospermum erythrorhizon: insights into the phylogenetic relationship among Boraginaceae species and the maternal lineages of purple gromwells.</title>
        <authorList>
            <person name="Okada T."/>
            <person name="Watanabe K."/>
        </authorList>
    </citation>
    <scope>NUCLEOTIDE SEQUENCE [LARGE SCALE GENOMIC DNA]</scope>
</reference>
<protein>
    <submittedName>
        <fullName evidence="1">Uncharacterized protein</fullName>
    </submittedName>
</protein>
<accession>A0AAV3PWR3</accession>
<evidence type="ECO:0000313" key="1">
    <source>
        <dbReference type="EMBL" id="GAA0155685.1"/>
    </source>
</evidence>
<dbReference type="EMBL" id="BAABME010002686">
    <property type="protein sequence ID" value="GAA0155685.1"/>
    <property type="molecule type" value="Genomic_DNA"/>
</dbReference>
<dbReference type="Proteomes" id="UP001454036">
    <property type="component" value="Unassembled WGS sequence"/>
</dbReference>
<organism evidence="1 2">
    <name type="scientific">Lithospermum erythrorhizon</name>
    <name type="common">Purple gromwell</name>
    <name type="synonym">Lithospermum officinale var. erythrorhizon</name>
    <dbReference type="NCBI Taxonomy" id="34254"/>
    <lineage>
        <taxon>Eukaryota</taxon>
        <taxon>Viridiplantae</taxon>
        <taxon>Streptophyta</taxon>
        <taxon>Embryophyta</taxon>
        <taxon>Tracheophyta</taxon>
        <taxon>Spermatophyta</taxon>
        <taxon>Magnoliopsida</taxon>
        <taxon>eudicotyledons</taxon>
        <taxon>Gunneridae</taxon>
        <taxon>Pentapetalae</taxon>
        <taxon>asterids</taxon>
        <taxon>lamiids</taxon>
        <taxon>Boraginales</taxon>
        <taxon>Boraginaceae</taxon>
        <taxon>Boraginoideae</taxon>
        <taxon>Lithospermeae</taxon>
        <taxon>Lithospermum</taxon>
    </lineage>
</organism>